<name>A0A5B6WPS8_9ROSI</name>
<proteinExistence type="predicted"/>
<comment type="caution">
    <text evidence="1">The sequence shown here is derived from an EMBL/GenBank/DDBJ whole genome shotgun (WGS) entry which is preliminary data.</text>
</comment>
<dbReference type="EMBL" id="SMMG02000002">
    <property type="protein sequence ID" value="KAA3483025.1"/>
    <property type="molecule type" value="Genomic_DNA"/>
</dbReference>
<evidence type="ECO:0000313" key="2">
    <source>
        <dbReference type="Proteomes" id="UP000325315"/>
    </source>
</evidence>
<reference evidence="2" key="1">
    <citation type="journal article" date="2019" name="Plant Biotechnol. J.">
        <title>Genome sequencing of the Australian wild diploid species Gossypium australe highlights disease resistance and delayed gland morphogenesis.</title>
        <authorList>
            <person name="Cai Y."/>
            <person name="Cai X."/>
            <person name="Wang Q."/>
            <person name="Wang P."/>
            <person name="Zhang Y."/>
            <person name="Cai C."/>
            <person name="Xu Y."/>
            <person name="Wang K."/>
            <person name="Zhou Z."/>
            <person name="Wang C."/>
            <person name="Geng S."/>
            <person name="Li B."/>
            <person name="Dong Q."/>
            <person name="Hou Y."/>
            <person name="Wang H."/>
            <person name="Ai P."/>
            <person name="Liu Z."/>
            <person name="Yi F."/>
            <person name="Sun M."/>
            <person name="An G."/>
            <person name="Cheng J."/>
            <person name="Zhang Y."/>
            <person name="Shi Q."/>
            <person name="Xie Y."/>
            <person name="Shi X."/>
            <person name="Chang Y."/>
            <person name="Huang F."/>
            <person name="Chen Y."/>
            <person name="Hong S."/>
            <person name="Mi L."/>
            <person name="Sun Q."/>
            <person name="Zhang L."/>
            <person name="Zhou B."/>
            <person name="Peng R."/>
            <person name="Zhang X."/>
            <person name="Liu F."/>
        </authorList>
    </citation>
    <scope>NUCLEOTIDE SEQUENCE [LARGE SCALE GENOMIC DNA]</scope>
    <source>
        <strain evidence="2">cv. PA1801</strain>
    </source>
</reference>
<dbReference type="AlphaFoldDB" id="A0A5B6WPS8"/>
<sequence length="138" mass="16282">MEDSCEEEVKRQWEQNKGSVVDRFEEKKLRKELSRRLLAKLDNLDGLEIMDENLAELIDTNIQLNLEIEKEERYWEQRPRANWLKIGDKNTTVFHNFASQRRRITQIGELENEQGKTIVDQQGMTVVAKRKGGWGILP</sequence>
<keyword evidence="2" id="KW-1185">Reference proteome</keyword>
<gene>
    <name evidence="1" type="ORF">EPI10_005224</name>
</gene>
<organism evidence="1 2">
    <name type="scientific">Gossypium australe</name>
    <dbReference type="NCBI Taxonomy" id="47621"/>
    <lineage>
        <taxon>Eukaryota</taxon>
        <taxon>Viridiplantae</taxon>
        <taxon>Streptophyta</taxon>
        <taxon>Embryophyta</taxon>
        <taxon>Tracheophyta</taxon>
        <taxon>Spermatophyta</taxon>
        <taxon>Magnoliopsida</taxon>
        <taxon>eudicotyledons</taxon>
        <taxon>Gunneridae</taxon>
        <taxon>Pentapetalae</taxon>
        <taxon>rosids</taxon>
        <taxon>malvids</taxon>
        <taxon>Malvales</taxon>
        <taxon>Malvaceae</taxon>
        <taxon>Malvoideae</taxon>
        <taxon>Gossypium</taxon>
    </lineage>
</organism>
<protein>
    <submittedName>
        <fullName evidence="1">Putative Transposon TX1</fullName>
    </submittedName>
</protein>
<dbReference type="Proteomes" id="UP000325315">
    <property type="component" value="Unassembled WGS sequence"/>
</dbReference>
<dbReference type="OrthoDB" id="696872at2759"/>
<evidence type="ECO:0000313" key="1">
    <source>
        <dbReference type="EMBL" id="KAA3483025.1"/>
    </source>
</evidence>
<accession>A0A5B6WPS8</accession>